<dbReference type="EMBL" id="JAECZB010000084">
    <property type="protein sequence ID" value="MBH8554902.1"/>
    <property type="molecule type" value="Genomic_DNA"/>
</dbReference>
<keyword evidence="2" id="KW-1185">Reference proteome</keyword>
<organism evidence="1 2">
    <name type="scientific">Atlanticothrix silvestris CENA357</name>
    <dbReference type="NCBI Taxonomy" id="1725252"/>
    <lineage>
        <taxon>Bacteria</taxon>
        <taxon>Bacillati</taxon>
        <taxon>Cyanobacteriota</taxon>
        <taxon>Cyanophyceae</taxon>
        <taxon>Nostocales</taxon>
        <taxon>Nodulariaceae</taxon>
        <taxon>Atlanticothrix</taxon>
        <taxon>Atlanticothrix silvestris</taxon>
    </lineage>
</organism>
<comment type="caution">
    <text evidence="1">The sequence shown here is derived from an EMBL/GenBank/DDBJ whole genome shotgun (WGS) entry which is preliminary data.</text>
</comment>
<dbReference type="Proteomes" id="UP000599391">
    <property type="component" value="Unassembled WGS sequence"/>
</dbReference>
<gene>
    <name evidence="1" type="ORF">I8751_21635</name>
</gene>
<evidence type="ECO:0000313" key="1">
    <source>
        <dbReference type="EMBL" id="MBH8554902.1"/>
    </source>
</evidence>
<evidence type="ECO:0000313" key="2">
    <source>
        <dbReference type="Proteomes" id="UP000599391"/>
    </source>
</evidence>
<protein>
    <submittedName>
        <fullName evidence="1">Uncharacterized protein</fullName>
    </submittedName>
</protein>
<accession>A0A8J7L7A6</accession>
<reference evidence="1 2" key="1">
    <citation type="journal article" date="2021" name="Int. J. Syst. Evol. Microbiol.">
        <title>Amazonocrinis nigriterrae gen. nov., sp. nov., Atlanticothrix silvestris gen. nov., sp. nov. and Dendronalium phyllosphericum gen. nov., sp. nov., nostocacean cyanobacteria from Brazilian environments.</title>
        <authorList>
            <person name="Alvarenga D.O."/>
            <person name="Andreote A.P.D."/>
            <person name="Branco L.H.Z."/>
            <person name="Delbaje E."/>
            <person name="Cruz R.B."/>
            <person name="Varani A.M."/>
            <person name="Fiore M.F."/>
        </authorList>
    </citation>
    <scope>NUCLEOTIDE SEQUENCE [LARGE SCALE GENOMIC DNA]</scope>
    <source>
        <strain evidence="1 2">CENA357</strain>
    </source>
</reference>
<dbReference type="AlphaFoldDB" id="A0A8J7L7A6"/>
<dbReference type="RefSeq" id="WP_214441136.1">
    <property type="nucleotide sequence ID" value="NZ_JAECZB010000084.1"/>
</dbReference>
<sequence length="47" mass="5180">MLHNNPGAANLPKPLVVLQKFRQPLTRSFLPLRLVGWGIVDELSVGS</sequence>
<proteinExistence type="predicted"/>
<name>A0A8J7L7A6_9CYAN</name>